<organism evidence="2 3">
    <name type="scientific">Arthrospiribacter ruber</name>
    <dbReference type="NCBI Taxonomy" id="2487934"/>
    <lineage>
        <taxon>Bacteria</taxon>
        <taxon>Pseudomonadati</taxon>
        <taxon>Bacteroidota</taxon>
        <taxon>Cytophagia</taxon>
        <taxon>Cytophagales</taxon>
        <taxon>Cyclobacteriaceae</taxon>
        <taxon>Arthrospiribacter</taxon>
    </lineage>
</organism>
<dbReference type="EMBL" id="RPHB01000001">
    <property type="protein sequence ID" value="MBW3466387.1"/>
    <property type="molecule type" value="Genomic_DNA"/>
</dbReference>
<evidence type="ECO:0000313" key="2">
    <source>
        <dbReference type="EMBL" id="MBW3466387.1"/>
    </source>
</evidence>
<name>A0A951ITM9_9BACT</name>
<dbReference type="InterPro" id="IPR051398">
    <property type="entry name" value="Polysacch_Deacetylase"/>
</dbReference>
<keyword evidence="3" id="KW-1185">Reference proteome</keyword>
<dbReference type="PANTHER" id="PTHR34216">
    <property type="match status" value="1"/>
</dbReference>
<evidence type="ECO:0000313" key="3">
    <source>
        <dbReference type="Proteomes" id="UP000727490"/>
    </source>
</evidence>
<gene>
    <name evidence="2" type="ORF">EGN73_00980</name>
</gene>
<reference evidence="2 3" key="1">
    <citation type="journal article" date="2020" name="Syst. Appl. Microbiol.">
        <title>Arthrospiribacter ruber gen. nov., sp. nov., a novel bacterium isolated from Arthrospira cultures.</title>
        <authorList>
            <person name="Waleron M."/>
            <person name="Misztak A."/>
            <person name="Waleron M.M."/>
            <person name="Furmaniak M."/>
            <person name="Mrozik A."/>
            <person name="Waleron K."/>
        </authorList>
    </citation>
    <scope>NUCLEOTIDE SEQUENCE [LARGE SCALE GENOMIC DNA]</scope>
    <source>
        <strain evidence="2 3">DPMB0001</strain>
    </source>
</reference>
<dbReference type="CDD" id="cd10971">
    <property type="entry name" value="CE4_DAC_u2_5s"/>
    <property type="match status" value="1"/>
</dbReference>
<feature type="domain" description="NodB homology" evidence="1">
    <location>
        <begin position="66"/>
        <end position="317"/>
    </location>
</feature>
<accession>A0A951ITM9</accession>
<dbReference type="Pfam" id="PF01522">
    <property type="entry name" value="Polysacc_deac_1"/>
    <property type="match status" value="1"/>
</dbReference>
<dbReference type="PROSITE" id="PS51677">
    <property type="entry name" value="NODB"/>
    <property type="match status" value="1"/>
</dbReference>
<evidence type="ECO:0000259" key="1">
    <source>
        <dbReference type="PROSITE" id="PS51677"/>
    </source>
</evidence>
<protein>
    <submittedName>
        <fullName evidence="2">Polysaccharide deacetylase</fullName>
    </submittedName>
</protein>
<dbReference type="InterPro" id="IPR002509">
    <property type="entry name" value="NODB_dom"/>
</dbReference>
<dbReference type="RefSeq" id="WP_219286208.1">
    <property type="nucleotide sequence ID" value="NZ_RPHB01000001.1"/>
</dbReference>
<dbReference type="PANTHER" id="PTHR34216:SF3">
    <property type="entry name" value="POLY-BETA-1,6-N-ACETYL-D-GLUCOSAMINE N-DEACETYLASE"/>
    <property type="match status" value="1"/>
</dbReference>
<dbReference type="AlphaFoldDB" id="A0A951ITM9"/>
<sequence>MKMDTEVTIVMYHYVREIKSSRFPGIKGLEIKDFKGQVEFLRHNYNIISVEHLIAAIHEGEKLPPKAALLTFDDAYIDHYMYAFPILHNLGIQGSFYVPAKMIIENKVLDVNKIHFVLATMQDVNLLIKQLFKEIDIIRRECELPDNEVLYKTYAITNGKDTDEVMFVKRMLQKVLPQPYRSELVNRMFEEAIGMDEVAFSKELYINKEQMRHMVAGGMHLGNHTYSHPWLNTLSTSEQKMEILSCNKLLEDVGVDMKNWTMCFPHGGHNKDTLNILKDLGCKLGFSVKVKVANTKNDNFLALPRLDTNDLPKSLNK</sequence>
<dbReference type="Proteomes" id="UP000727490">
    <property type="component" value="Unassembled WGS sequence"/>
</dbReference>
<proteinExistence type="predicted"/>
<dbReference type="GO" id="GO:0005975">
    <property type="term" value="P:carbohydrate metabolic process"/>
    <property type="evidence" value="ECO:0007669"/>
    <property type="project" value="InterPro"/>
</dbReference>
<dbReference type="GO" id="GO:0016810">
    <property type="term" value="F:hydrolase activity, acting on carbon-nitrogen (but not peptide) bonds"/>
    <property type="evidence" value="ECO:0007669"/>
    <property type="project" value="InterPro"/>
</dbReference>
<comment type="caution">
    <text evidence="2">The sequence shown here is derived from an EMBL/GenBank/DDBJ whole genome shotgun (WGS) entry which is preliminary data.</text>
</comment>